<keyword evidence="6" id="KW-0863">Zinc-finger</keyword>
<dbReference type="AlphaFoldDB" id="A0A4W6CZ00"/>
<dbReference type="SMART" id="SM00744">
    <property type="entry name" value="RINGv"/>
    <property type="match status" value="1"/>
</dbReference>
<evidence type="ECO:0000259" key="10">
    <source>
        <dbReference type="PROSITE" id="PS51292"/>
    </source>
</evidence>
<evidence type="ECO:0000313" key="11">
    <source>
        <dbReference type="Ensembl" id="ENSLCAP00010017651.1"/>
    </source>
</evidence>
<evidence type="ECO:0000256" key="7">
    <source>
        <dbReference type="ARBA" id="ARBA00022786"/>
    </source>
</evidence>
<feature type="compositionally biased region" description="Polar residues" evidence="9">
    <location>
        <begin position="129"/>
        <end position="144"/>
    </location>
</feature>
<evidence type="ECO:0000256" key="4">
    <source>
        <dbReference type="ARBA" id="ARBA00022679"/>
    </source>
</evidence>
<dbReference type="InParanoid" id="A0A4W6CZ00"/>
<evidence type="ECO:0000256" key="1">
    <source>
        <dbReference type="ARBA" id="ARBA00000900"/>
    </source>
</evidence>
<dbReference type="PANTHER" id="PTHR14471:SF5">
    <property type="entry name" value="E3 UBIQUITIN-PROTEIN LIGASE MARCHF10-RELATED"/>
    <property type="match status" value="1"/>
</dbReference>
<evidence type="ECO:0000256" key="5">
    <source>
        <dbReference type="ARBA" id="ARBA00022723"/>
    </source>
</evidence>
<protein>
    <recommendedName>
        <fullName evidence="3">RING-type E3 ubiquitin transferase</fullName>
        <ecNumber evidence="3">2.3.2.27</ecNumber>
    </recommendedName>
</protein>
<comment type="catalytic activity">
    <reaction evidence="1">
        <text>S-ubiquitinyl-[E2 ubiquitin-conjugating enzyme]-L-cysteine + [acceptor protein]-L-lysine = [E2 ubiquitin-conjugating enzyme]-L-cysteine + N(6)-ubiquitinyl-[acceptor protein]-L-lysine.</text>
        <dbReference type="EC" id="2.3.2.27"/>
    </reaction>
</comment>
<dbReference type="STRING" id="8187.ENSLCAP00010017651"/>
<evidence type="ECO:0000256" key="2">
    <source>
        <dbReference type="ARBA" id="ARBA00004906"/>
    </source>
</evidence>
<dbReference type="Pfam" id="PF12906">
    <property type="entry name" value="RINGv"/>
    <property type="match status" value="1"/>
</dbReference>
<dbReference type="SUPFAM" id="SSF57850">
    <property type="entry name" value="RING/U-box"/>
    <property type="match status" value="1"/>
</dbReference>
<dbReference type="PANTHER" id="PTHR14471">
    <property type="entry name" value="MARCH7/10 E3 UBIQUITIN PROTEIN LIGASE FAMILY MEMBER"/>
    <property type="match status" value="1"/>
</dbReference>
<accession>A0A4W6CZ00</accession>
<evidence type="ECO:0000256" key="3">
    <source>
        <dbReference type="ARBA" id="ARBA00012483"/>
    </source>
</evidence>
<keyword evidence="8" id="KW-0862">Zinc</keyword>
<dbReference type="GeneTree" id="ENSGT00940000178451"/>
<keyword evidence="5" id="KW-0479">Metal-binding</keyword>
<organism evidence="11 12">
    <name type="scientific">Lates calcarifer</name>
    <name type="common">Barramundi</name>
    <name type="synonym">Holocentrus calcarifer</name>
    <dbReference type="NCBI Taxonomy" id="8187"/>
    <lineage>
        <taxon>Eukaryota</taxon>
        <taxon>Metazoa</taxon>
        <taxon>Chordata</taxon>
        <taxon>Craniata</taxon>
        <taxon>Vertebrata</taxon>
        <taxon>Euteleostomi</taxon>
        <taxon>Actinopterygii</taxon>
        <taxon>Neopterygii</taxon>
        <taxon>Teleostei</taxon>
        <taxon>Neoteleostei</taxon>
        <taxon>Acanthomorphata</taxon>
        <taxon>Carangaria</taxon>
        <taxon>Carangaria incertae sedis</taxon>
        <taxon>Centropomidae</taxon>
        <taxon>Lates</taxon>
    </lineage>
</organism>
<dbReference type="InterPro" id="IPR013083">
    <property type="entry name" value="Znf_RING/FYVE/PHD"/>
</dbReference>
<proteinExistence type="predicted"/>
<feature type="compositionally biased region" description="Basic and acidic residues" evidence="9">
    <location>
        <begin position="15"/>
        <end position="26"/>
    </location>
</feature>
<dbReference type="Ensembl" id="ENSLCAT00010018022.1">
    <property type="protein sequence ID" value="ENSLCAP00010017651.1"/>
    <property type="gene ID" value="ENSLCAG00010008384.1"/>
</dbReference>
<dbReference type="InterPro" id="IPR052297">
    <property type="entry name" value="RING-CH-type_E3_ubiq-ligase"/>
</dbReference>
<dbReference type="GO" id="GO:0008270">
    <property type="term" value="F:zinc ion binding"/>
    <property type="evidence" value="ECO:0007669"/>
    <property type="project" value="UniProtKB-KW"/>
</dbReference>
<dbReference type="Proteomes" id="UP000314980">
    <property type="component" value="Unassembled WGS sequence"/>
</dbReference>
<sequence>MFGMQRKQPNLDNQSQDHRERADTVVKQKTPGMQTFSSLLQPMLAAKKVSKSSPCSSGKSASSQPGSSRNKGSVSCLQAISSATQSMTAELAMTSKVPHGGKSPLASRLHPVQYHNKHRSKHVKDGVLNGSTCGEASKQTQSQDILRSENKMKHLFNKTNTEEIIDSGCPSTVETLDDFLGGTTTAPHLPIFDTSESEEEADDNLLAICQATDVKRDWRIFPRTVSPTDLNFGSLFCSTPTPHSLQTCRSTSTTDRQEWCDEVWVPRTTEKLANLNLGGLIRFSDEKEDKHTQKCQVAQGEAATAKEPQFLKNRNKKTACRPKQRILDELFNEEEEEAQCRICHSGDSSPTNPLLTPCLCSGSLRFVHHDCIRKWILKRFLSGTLISAIRSCELCLGKLTSVLIPSYLDYFDEPHDQQEQVDDTAEHHVQEAVEEIASSPSMILSPPRALPSLPTATRSSLGTRSLPMLIRKGLRRIRERRNYSPETSDT</sequence>
<evidence type="ECO:0000256" key="9">
    <source>
        <dbReference type="SAM" id="MobiDB-lite"/>
    </source>
</evidence>
<evidence type="ECO:0000256" key="8">
    <source>
        <dbReference type="ARBA" id="ARBA00022833"/>
    </source>
</evidence>
<feature type="compositionally biased region" description="Polar residues" evidence="9">
    <location>
        <begin position="31"/>
        <end position="40"/>
    </location>
</feature>
<feature type="region of interest" description="Disordered" evidence="9">
    <location>
        <begin position="1"/>
        <end position="74"/>
    </location>
</feature>
<reference evidence="11" key="3">
    <citation type="submission" date="2025-09" db="UniProtKB">
        <authorList>
            <consortium name="Ensembl"/>
        </authorList>
    </citation>
    <scope>IDENTIFICATION</scope>
</reference>
<evidence type="ECO:0000256" key="6">
    <source>
        <dbReference type="ARBA" id="ARBA00022771"/>
    </source>
</evidence>
<dbReference type="PROSITE" id="PS51292">
    <property type="entry name" value="ZF_RING_CH"/>
    <property type="match status" value="1"/>
</dbReference>
<keyword evidence="7" id="KW-0833">Ubl conjugation pathway</keyword>
<keyword evidence="12" id="KW-1185">Reference proteome</keyword>
<comment type="pathway">
    <text evidence="2">Protein modification; protein ubiquitination.</text>
</comment>
<dbReference type="EC" id="2.3.2.27" evidence="3"/>
<dbReference type="InterPro" id="IPR011016">
    <property type="entry name" value="Znf_RING-CH"/>
</dbReference>
<keyword evidence="4" id="KW-0808">Transferase</keyword>
<evidence type="ECO:0000313" key="12">
    <source>
        <dbReference type="Proteomes" id="UP000314980"/>
    </source>
</evidence>
<dbReference type="Gene3D" id="3.30.40.10">
    <property type="entry name" value="Zinc/RING finger domain, C3HC4 (zinc finger)"/>
    <property type="match status" value="1"/>
</dbReference>
<name>A0A4W6CZ00_LATCA</name>
<feature type="compositionally biased region" description="Low complexity" evidence="9">
    <location>
        <begin position="51"/>
        <end position="68"/>
    </location>
</feature>
<feature type="region of interest" description="Disordered" evidence="9">
    <location>
        <begin position="117"/>
        <end position="144"/>
    </location>
</feature>
<reference evidence="12" key="1">
    <citation type="submission" date="2015-09" db="EMBL/GenBank/DDBJ databases">
        <authorList>
            <person name="Sai Rama Sridatta P."/>
        </authorList>
    </citation>
    <scope>NUCLEOTIDE SEQUENCE [LARGE SCALE GENOMIC DNA]</scope>
</reference>
<feature type="domain" description="RING-CH-type" evidence="10">
    <location>
        <begin position="332"/>
        <end position="402"/>
    </location>
</feature>
<reference evidence="11" key="2">
    <citation type="submission" date="2025-08" db="UniProtKB">
        <authorList>
            <consortium name="Ensembl"/>
        </authorList>
    </citation>
    <scope>IDENTIFICATION</scope>
</reference>
<dbReference type="GO" id="GO:0061630">
    <property type="term" value="F:ubiquitin protein ligase activity"/>
    <property type="evidence" value="ECO:0007669"/>
    <property type="project" value="UniProtKB-EC"/>
</dbReference>